<dbReference type="SUPFAM" id="SSF81901">
    <property type="entry name" value="HCP-like"/>
    <property type="match status" value="2"/>
</dbReference>
<keyword evidence="1" id="KW-0677">Repeat</keyword>
<feature type="non-terminal residue" evidence="2">
    <location>
        <position position="310"/>
    </location>
</feature>
<name>A0A1Y2I083_9FUNG</name>
<evidence type="ECO:0000313" key="2">
    <source>
        <dbReference type="EMBL" id="ORZ40265.1"/>
    </source>
</evidence>
<dbReference type="OrthoDB" id="272077at2759"/>
<evidence type="ECO:0008006" key="4">
    <source>
        <dbReference type="Google" id="ProtNLM"/>
    </source>
</evidence>
<proteinExistence type="predicted"/>
<keyword evidence="3" id="KW-1185">Reference proteome</keyword>
<evidence type="ECO:0000256" key="1">
    <source>
        <dbReference type="ARBA" id="ARBA00022737"/>
    </source>
</evidence>
<reference evidence="2 3" key="1">
    <citation type="submission" date="2016-07" db="EMBL/GenBank/DDBJ databases">
        <title>Pervasive Adenine N6-methylation of Active Genes in Fungi.</title>
        <authorList>
            <consortium name="DOE Joint Genome Institute"/>
            <person name="Mondo S.J."/>
            <person name="Dannebaum R.O."/>
            <person name="Kuo R.C."/>
            <person name="Labutti K."/>
            <person name="Haridas S."/>
            <person name="Kuo A."/>
            <person name="Salamov A."/>
            <person name="Ahrendt S.R."/>
            <person name="Lipzen A."/>
            <person name="Sullivan W."/>
            <person name="Andreopoulos W.B."/>
            <person name="Clum A."/>
            <person name="Lindquist E."/>
            <person name="Daum C."/>
            <person name="Ramamoorthy G.K."/>
            <person name="Gryganskyi A."/>
            <person name="Culley D."/>
            <person name="Magnuson J.K."/>
            <person name="James T.Y."/>
            <person name="O'Malley M.A."/>
            <person name="Stajich J.E."/>
            <person name="Spatafora J.W."/>
            <person name="Visel A."/>
            <person name="Grigoriev I.V."/>
        </authorList>
    </citation>
    <scope>NUCLEOTIDE SEQUENCE [LARGE SCALE GENOMIC DNA]</scope>
    <source>
        <strain evidence="2 3">PL171</strain>
    </source>
</reference>
<comment type="caution">
    <text evidence="2">The sequence shown here is derived from an EMBL/GenBank/DDBJ whole genome shotgun (WGS) entry which is preliminary data.</text>
</comment>
<dbReference type="Pfam" id="PF08238">
    <property type="entry name" value="Sel1"/>
    <property type="match status" value="7"/>
</dbReference>
<organism evidence="2 3">
    <name type="scientific">Catenaria anguillulae PL171</name>
    <dbReference type="NCBI Taxonomy" id="765915"/>
    <lineage>
        <taxon>Eukaryota</taxon>
        <taxon>Fungi</taxon>
        <taxon>Fungi incertae sedis</taxon>
        <taxon>Blastocladiomycota</taxon>
        <taxon>Blastocladiomycetes</taxon>
        <taxon>Blastocladiales</taxon>
        <taxon>Catenariaceae</taxon>
        <taxon>Catenaria</taxon>
    </lineage>
</organism>
<dbReference type="AlphaFoldDB" id="A0A1Y2I083"/>
<dbReference type="InterPro" id="IPR051726">
    <property type="entry name" value="Chitin_Synth_Reg"/>
</dbReference>
<dbReference type="PANTHER" id="PTHR46430">
    <property type="entry name" value="PROTEIN SKT5-RELATED"/>
    <property type="match status" value="1"/>
</dbReference>
<dbReference type="EMBL" id="MCFL01000003">
    <property type="protein sequence ID" value="ORZ40265.1"/>
    <property type="molecule type" value="Genomic_DNA"/>
</dbReference>
<evidence type="ECO:0000313" key="3">
    <source>
        <dbReference type="Proteomes" id="UP000193411"/>
    </source>
</evidence>
<dbReference type="STRING" id="765915.A0A1Y2I083"/>
<dbReference type="Proteomes" id="UP000193411">
    <property type="component" value="Unassembled WGS sequence"/>
</dbReference>
<protein>
    <recommendedName>
        <fullName evidence="4">HCP-like protein</fullName>
    </recommendedName>
</protein>
<accession>A0A1Y2I083</accession>
<sequence length="310" mass="33960">MTKKAASAGTSACLADAQFFLAELYETGAASDKDKPQYDKAFTMYVKAAKHAHMEAAYRVAVYYENGRGTGKSGTRALQFYQKAGALGHPGACYRLGMAELHGELGQVINARNGIKWLKHSATNATPEHCEGLYELAVLHETGIEHVVFIDHEYAVSLLQQAATLGHVKAMYRLGSYHEHGNHVAKNPSTSFAYFQAAAERGHPDSMFGVASWYLTGNREASVPQSDELAFEWMKKAAEAGLIKALFALAYLYEEGIGTQENLALAKDWYEKALAKGDKRAAPRLVAIKQLLERERGGSDAAAERRRARA</sequence>
<dbReference type="Gene3D" id="1.25.40.10">
    <property type="entry name" value="Tetratricopeptide repeat domain"/>
    <property type="match status" value="1"/>
</dbReference>
<dbReference type="PANTHER" id="PTHR46430:SF1">
    <property type="entry name" value="CHITIN SYNTHASE REGULATOR SKT5-RELATED"/>
    <property type="match status" value="1"/>
</dbReference>
<dbReference type="SMART" id="SM00671">
    <property type="entry name" value="SEL1"/>
    <property type="match status" value="7"/>
</dbReference>
<gene>
    <name evidence="2" type="ORF">BCR44DRAFT_131622</name>
</gene>
<dbReference type="InterPro" id="IPR011990">
    <property type="entry name" value="TPR-like_helical_dom_sf"/>
</dbReference>
<dbReference type="InterPro" id="IPR006597">
    <property type="entry name" value="Sel1-like"/>
</dbReference>